<keyword evidence="1" id="KW-0812">Transmembrane</keyword>
<feature type="transmembrane region" description="Helical" evidence="1">
    <location>
        <begin position="90"/>
        <end position="108"/>
    </location>
</feature>
<organism evidence="2 3">
    <name type="scientific">Snuella lapsa</name>
    <dbReference type="NCBI Taxonomy" id="870481"/>
    <lineage>
        <taxon>Bacteria</taxon>
        <taxon>Pseudomonadati</taxon>
        <taxon>Bacteroidota</taxon>
        <taxon>Flavobacteriia</taxon>
        <taxon>Flavobacteriales</taxon>
        <taxon>Flavobacteriaceae</taxon>
        <taxon>Snuella</taxon>
    </lineage>
</organism>
<reference evidence="3" key="1">
    <citation type="journal article" date="2019" name="Int. J. Syst. Evol. Microbiol.">
        <title>The Global Catalogue of Microorganisms (GCM) 10K type strain sequencing project: providing services to taxonomists for standard genome sequencing and annotation.</title>
        <authorList>
            <consortium name="The Broad Institute Genomics Platform"/>
            <consortium name="The Broad Institute Genome Sequencing Center for Infectious Disease"/>
            <person name="Wu L."/>
            <person name="Ma J."/>
        </authorList>
    </citation>
    <scope>NUCLEOTIDE SEQUENCE [LARGE SCALE GENOMIC DNA]</scope>
    <source>
        <strain evidence="3">JCM 17111</strain>
    </source>
</reference>
<dbReference type="EMBL" id="BAABCY010000017">
    <property type="protein sequence ID" value="GAA3557991.1"/>
    <property type="molecule type" value="Genomic_DNA"/>
</dbReference>
<feature type="transmembrane region" description="Helical" evidence="1">
    <location>
        <begin position="12"/>
        <end position="34"/>
    </location>
</feature>
<keyword evidence="1" id="KW-1133">Transmembrane helix</keyword>
<dbReference type="RefSeq" id="WP_345004375.1">
    <property type="nucleotide sequence ID" value="NZ_BAABCY010000017.1"/>
</dbReference>
<feature type="transmembrane region" description="Helical" evidence="1">
    <location>
        <begin position="54"/>
        <end position="70"/>
    </location>
</feature>
<dbReference type="Proteomes" id="UP001500954">
    <property type="component" value="Unassembled WGS sequence"/>
</dbReference>
<evidence type="ECO:0000313" key="3">
    <source>
        <dbReference type="Proteomes" id="UP001500954"/>
    </source>
</evidence>
<keyword evidence="3" id="KW-1185">Reference proteome</keyword>
<evidence type="ECO:0000313" key="2">
    <source>
        <dbReference type="EMBL" id="GAA3557991.1"/>
    </source>
</evidence>
<comment type="caution">
    <text evidence="2">The sequence shown here is derived from an EMBL/GenBank/DDBJ whole genome shotgun (WGS) entry which is preliminary data.</text>
</comment>
<proteinExistence type="predicted"/>
<accession>A0ABP6WYX8</accession>
<keyword evidence="1" id="KW-0472">Membrane</keyword>
<feature type="transmembrane region" description="Helical" evidence="1">
    <location>
        <begin position="128"/>
        <end position="155"/>
    </location>
</feature>
<evidence type="ECO:0008006" key="4">
    <source>
        <dbReference type="Google" id="ProtNLM"/>
    </source>
</evidence>
<evidence type="ECO:0000256" key="1">
    <source>
        <dbReference type="SAM" id="Phobius"/>
    </source>
</evidence>
<protein>
    <recommendedName>
        <fullName evidence="4">DUF5673 domain-containing protein</fullName>
    </recommendedName>
</protein>
<gene>
    <name evidence="2" type="ORF">GCM10022395_06590</name>
</gene>
<name>A0ABP6WYX8_9FLAO</name>
<sequence length="239" mass="28032">MKEVESFVKLIPLGSIFLIFCSSLKLLVYYNFFGINIEEFMGIHEYINYFIDDLFYYITMLGFTILFVYLRQTKWAKKFTKKYKGKGLSIGILGFVCAFILTILKAVFEERMSLRLLYLEVAIHNLFGIIYVTAFYFGVKLNFNIGLVILFLLYVRIDASSEAYAKTENFYGYKYIIEFKDKSYETSDSLRYLGKTEKFIFLYDNKTKESKIIPNNDLIAMKVIRLKIKKNENIPTGKG</sequence>